<feature type="region of interest" description="Disordered" evidence="5">
    <location>
        <begin position="1102"/>
        <end position="1138"/>
    </location>
</feature>
<feature type="region of interest" description="Disordered" evidence="5">
    <location>
        <begin position="2059"/>
        <end position="2091"/>
    </location>
</feature>
<evidence type="ECO:0000256" key="1">
    <source>
        <dbReference type="ARBA" id="ARBA00004613"/>
    </source>
</evidence>
<comment type="caution">
    <text evidence="6">The sequence shown here is derived from an EMBL/GenBank/DDBJ whole genome shotgun (WGS) entry which is preliminary data.</text>
</comment>
<protein>
    <recommendedName>
        <fullName evidence="8">LamG-like jellyroll fold domain-containing protein</fullName>
    </recommendedName>
</protein>
<keyword evidence="2" id="KW-0964">Secreted</keyword>
<dbReference type="Gene3D" id="4.10.1080.10">
    <property type="entry name" value="TSP type-3 repeat"/>
    <property type="match status" value="1"/>
</dbReference>
<dbReference type="Gene3D" id="2.60.120.200">
    <property type="match status" value="6"/>
</dbReference>
<dbReference type="InterPro" id="IPR053180">
    <property type="entry name" value="Ca-binding_acidic-repeat"/>
</dbReference>
<evidence type="ECO:0000313" key="7">
    <source>
        <dbReference type="Proteomes" id="UP000078406"/>
    </source>
</evidence>
<evidence type="ECO:0000256" key="4">
    <source>
        <dbReference type="ARBA" id="ARBA00022837"/>
    </source>
</evidence>
<evidence type="ECO:0000256" key="3">
    <source>
        <dbReference type="ARBA" id="ARBA00022729"/>
    </source>
</evidence>
<gene>
    <name evidence="6" type="ORF">APB76_10685</name>
</gene>
<dbReference type="InterPro" id="IPR013783">
    <property type="entry name" value="Ig-like_fold"/>
</dbReference>
<dbReference type="SUPFAM" id="SSF103647">
    <property type="entry name" value="TSP type-3 repeat"/>
    <property type="match status" value="4"/>
</dbReference>
<dbReference type="GO" id="GO:0005509">
    <property type="term" value="F:calcium ion binding"/>
    <property type="evidence" value="ECO:0007669"/>
    <property type="project" value="InterPro"/>
</dbReference>
<proteinExistence type="predicted"/>
<feature type="compositionally biased region" description="Polar residues" evidence="5">
    <location>
        <begin position="2081"/>
        <end position="2091"/>
    </location>
</feature>
<comment type="subcellular location">
    <subcellularLocation>
        <location evidence="1">Secreted</location>
    </subcellularLocation>
</comment>
<reference evidence="6 7" key="1">
    <citation type="journal article" date="2016" name="Syst. Appl. Microbiol.">
        <title>Vibrio bivalvicida sp. nov., a novel larval pathogen for bivalve molluscs reared in a hatchery.</title>
        <authorList>
            <person name="Dubert J."/>
            <person name="Romalde J.L."/>
            <person name="Prado S."/>
            <person name="Barja J.L."/>
        </authorList>
    </citation>
    <scope>NUCLEOTIDE SEQUENCE [LARGE SCALE GENOMIC DNA]</scope>
    <source>
        <strain evidence="6 7">605</strain>
    </source>
</reference>
<dbReference type="Gene3D" id="2.60.40.10">
    <property type="entry name" value="Immunoglobulins"/>
    <property type="match status" value="1"/>
</dbReference>
<accession>A0A177Y068</accession>
<evidence type="ECO:0000313" key="6">
    <source>
        <dbReference type="EMBL" id="OAJ94221.1"/>
    </source>
</evidence>
<dbReference type="Pfam" id="PF13385">
    <property type="entry name" value="Laminin_G_3"/>
    <property type="match status" value="6"/>
</dbReference>
<dbReference type="EMBL" id="LLEI02000030">
    <property type="protein sequence ID" value="OAJ94221.1"/>
    <property type="molecule type" value="Genomic_DNA"/>
</dbReference>
<dbReference type="InterPro" id="IPR013320">
    <property type="entry name" value="ConA-like_dom_sf"/>
</dbReference>
<dbReference type="InterPro" id="IPR059100">
    <property type="entry name" value="TSP3_bac"/>
</dbReference>
<dbReference type="PROSITE" id="PS00018">
    <property type="entry name" value="EF_HAND_1"/>
    <property type="match status" value="2"/>
</dbReference>
<evidence type="ECO:0000256" key="5">
    <source>
        <dbReference type="SAM" id="MobiDB-lite"/>
    </source>
</evidence>
<evidence type="ECO:0008006" key="8">
    <source>
        <dbReference type="Google" id="ProtNLM"/>
    </source>
</evidence>
<name>A0A177Y068_9VIBR</name>
<feature type="compositionally biased region" description="Basic and acidic residues" evidence="5">
    <location>
        <begin position="2059"/>
        <end position="2078"/>
    </location>
</feature>
<evidence type="ECO:0000256" key="2">
    <source>
        <dbReference type="ARBA" id="ARBA00022525"/>
    </source>
</evidence>
<dbReference type="RefSeq" id="WP_054963484.1">
    <property type="nucleotide sequence ID" value="NZ_LLEI02000030.1"/>
</dbReference>
<dbReference type="PANTHER" id="PTHR37467:SF1">
    <property type="entry name" value="EXPORTED CALCIUM-BINDING GLYCOPROTEIN"/>
    <property type="match status" value="1"/>
</dbReference>
<dbReference type="Proteomes" id="UP000078406">
    <property type="component" value="Unassembled WGS sequence"/>
</dbReference>
<feature type="compositionally biased region" description="Basic and acidic residues" evidence="5">
    <location>
        <begin position="1102"/>
        <end position="1112"/>
    </location>
</feature>
<organism evidence="6 7">
    <name type="scientific">Vibrio bivalvicida</name>
    <dbReference type="NCBI Taxonomy" id="1276888"/>
    <lineage>
        <taxon>Bacteria</taxon>
        <taxon>Pseudomonadati</taxon>
        <taxon>Pseudomonadota</taxon>
        <taxon>Gammaproteobacteria</taxon>
        <taxon>Vibrionales</taxon>
        <taxon>Vibrionaceae</taxon>
        <taxon>Vibrio</taxon>
        <taxon>Vibrio oreintalis group</taxon>
    </lineage>
</organism>
<keyword evidence="4" id="KW-0106">Calcium</keyword>
<dbReference type="InterPro" id="IPR028974">
    <property type="entry name" value="TSP_type-3_rpt"/>
</dbReference>
<keyword evidence="3" id="KW-0732">Signal</keyword>
<dbReference type="InterPro" id="IPR018247">
    <property type="entry name" value="EF_Hand_1_Ca_BS"/>
</dbReference>
<dbReference type="Pfam" id="PF18884">
    <property type="entry name" value="TSP3_bac"/>
    <property type="match status" value="11"/>
</dbReference>
<dbReference type="PANTHER" id="PTHR37467">
    <property type="entry name" value="EXPORTED CALCIUM-BINDING GLYCOPROTEIN-RELATED"/>
    <property type="match status" value="1"/>
</dbReference>
<dbReference type="SUPFAM" id="SSF49899">
    <property type="entry name" value="Concanavalin A-like lectins/glucanases"/>
    <property type="match status" value="6"/>
</dbReference>
<sequence>MSELNILLKLCFLFIAMLCSSVNAYQVDYRYNMRGQLVAEKGDEKHNYHNLDALGNRLSVLHGSNGAHLSSPVLNEPANGAVFNFSQPILFSWEAVNGAVSYDLWFGKDLSNLKQFKTGIKESQIVVELNHIVDSQPRYWKVIANNGHGISSASNNSTFSALDSDRDLLPDHIEESLCTSSQHSDSDGDGLADNLEIRFGESTITTSFPCLQDSDFDGIEDAYEVKVGSDPMVVDSYRSDSWSHYVDWIAEKHQQQQVEIVSTPRVLDVRNNDGYAISGIAPDGEALSLTYWIKHSHSDTKQTMGSDDDNGRRFYIGVDKENSVTFGVGNISTTLSKVKIEDERWTHFAMTYSGSTAKIYVNGQLRRTWRGLTFKDVSQYALWFGARHQKRAWQAESVEGVIDNLSVWRAALSAEEVAKSMFSLDSVTSSDLVAYYDFNHSRGEWVQNKVTNKFDLKLAAGAELSAEEDYLDTDSDGLADTFEQALCTNSDNPDSDGDGVSDGEEFGIGSRIDVISNACQVDSDNDGIPDDYEYQLGMNPAVNDVLKLNSDTGETYWRGYVSHSESVDSNLDVIVQDRHFDLTDSQAYAITGLTNNREDFTLMYWFKPKTLSDQYSGFSGSGWHKLALGIGRDRAIKGTYNSSSSAISVYNSKSIVTNSWQHFALSWNSDTYHAQVYLNGDLAYSGRVPSWYSRKEILALWVGAQNASSAPKHFMNGLIDDVQFWKHSLAQHQVRRYMTEPPKGNEQGIVAYYDFSKSRGAWVDNKANDKFDLKLTDASRLKLAEPKQDSDGDGLSDAFESGLCLDPNHPDTDNDGLPDRQELVPANGLKSTNPCSIDTDNDGIDDKFEQENGFDPTLHDVNQVSPQRKITNWQFYATRSKEKLLAQGEKVESVSGGLNVSGNLGYAVSGIAFDKYQQQATLMYWFKTDKSDLAQYSGVKKDTYKGHYLGIDKRNKPFGRSWGQVLETSATAKSDVWTHMALVISDDTKKLYVNGQLEQVISIKDYLSSDTDSTYAMWFGAVNYLGKDVFHQSGQIDDIQLWSKPLSQQDIINYMRKRPEKSDKSLVAWYDFSQYLGGWVKNAATDTYDLKLVKGAHIVESEQSNDSDRDGLSDEFETTYCTDPEKSDSDGDGLNDGQEINVGVIINGQKVTTDPCTADTDNDGIDDAFEIINSMNPALADGHIVDAQGQQTHWQRYIEELNQSDEFQLASEQNEPGVLDIEGSQGYAITGYYPTSDPATIMFWYKPNEKLFVKEQSLSGVVDINSSSALALGHSMYGAMYRTKKYGEIAYDHDLVNEQWNHIALTIGKNVTTLYVNGQLALQRKGTLKAIAYPFFLGAANIEGLAGRHMNGKLNNVIKWKRELTREEVRRYMITPPNPESDSTLEWLYRFDHTKHGWVKNEVTNLYDLKLVHGAKISAERPVVDLDKDGLDDKLEIASCLDATRSDTDGDGLLDGQEYGVDSNYSTVTDPCLADTDLDNIPDSFELEHQTNPLIADSGRMANSADERNNWQVYANSQVKELPQASQMGAKRALQLSDNRGYAISNHFFDSHDMTLMFWGQYQTNGQQQLGNMDTHKLGFSRGDVVFGDKYSSRSKLGNLSADGWVHLALVLSNSGKTQLYVNGVKVDEKHPHRAELSNVWATYIGAVNDNGIAKEYMEGLVDNVGIWNRAISPSEIYQYMFTAPAPSDEGLAAWYDFTHSKGDWIMNLATGEYDLKLTHGAHLVAEPSDEDSDGDGLVDRLELAFCTDGLTADSDGDGISDGDELSVGKPFILITNPCDPDSDHDGLTDDFERDHGSDGLIADANFDSNGNGISNWDEYRKTQTKHLPETSVESGTLSLSKGYAITPFFPKSSNSTFMYWFKSDSLESQLLGVSENSEQHYYAGVEYAQRKFAWGEDRKSGYSFNEPEYSVDEWNHLALVISDKQIKLFINGVLITKNPRSWSSITAPFNHALWLGALNKQGQGSDYFNGFIDNVQIWDKALSDNEIKTHMALTPDKGAEDLHAMYDFTSIKGNWVKNIAKDEYDLLLLGDIHIESLQLQDSDGDSIPDFVENHICTDLHNSDTDGDGRSDAEELKEATSPCSQESNESE</sequence>
<feature type="compositionally biased region" description="Basic and acidic residues" evidence="5">
    <location>
        <begin position="808"/>
        <end position="818"/>
    </location>
</feature>
<feature type="region of interest" description="Disordered" evidence="5">
    <location>
        <begin position="784"/>
        <end position="818"/>
    </location>
</feature>